<keyword evidence="9" id="KW-0508">mRNA splicing</keyword>
<dbReference type="GO" id="GO:0008380">
    <property type="term" value="P:RNA splicing"/>
    <property type="evidence" value="ECO:0007669"/>
    <property type="project" value="UniProtKB-KW"/>
</dbReference>
<reference evidence="14" key="2">
    <citation type="submission" date="2023-06" db="EMBL/GenBank/DDBJ databases">
        <authorList>
            <person name="Ma L."/>
            <person name="Liu K.-W."/>
            <person name="Li Z."/>
            <person name="Hsiao Y.-Y."/>
            <person name="Qi Y."/>
            <person name="Fu T."/>
            <person name="Tang G."/>
            <person name="Zhang D."/>
            <person name="Sun W.-H."/>
            <person name="Liu D.-K."/>
            <person name="Li Y."/>
            <person name="Chen G.-Z."/>
            <person name="Liu X.-D."/>
            <person name="Liao X.-Y."/>
            <person name="Jiang Y.-T."/>
            <person name="Yu X."/>
            <person name="Hao Y."/>
            <person name="Huang J."/>
            <person name="Zhao X.-W."/>
            <person name="Ke S."/>
            <person name="Chen Y.-Y."/>
            <person name="Wu W.-L."/>
            <person name="Hsu J.-L."/>
            <person name="Lin Y.-F."/>
            <person name="Huang M.-D."/>
            <person name="Li C.-Y."/>
            <person name="Huang L."/>
            <person name="Wang Z.-W."/>
            <person name="Zhao X."/>
            <person name="Zhong W.-Y."/>
            <person name="Peng D.-H."/>
            <person name="Ahmad S."/>
            <person name="Lan S."/>
            <person name="Zhang J.-S."/>
            <person name="Tsai W.-C."/>
            <person name="Van De Peer Y."/>
            <person name="Liu Z.-J."/>
        </authorList>
    </citation>
    <scope>NUCLEOTIDE SEQUENCE</scope>
    <source>
        <strain evidence="14">SCP</strain>
        <tissue evidence="14">Leaves</tissue>
    </source>
</reference>
<feature type="region of interest" description="Disordered" evidence="11">
    <location>
        <begin position="125"/>
        <end position="163"/>
    </location>
</feature>
<feature type="compositionally biased region" description="Polar residues" evidence="11">
    <location>
        <begin position="131"/>
        <end position="142"/>
    </location>
</feature>
<dbReference type="Pfam" id="PF15805">
    <property type="entry name" value="SCNM1_acidic"/>
    <property type="match status" value="1"/>
</dbReference>
<comment type="subcellular location">
    <subcellularLocation>
        <location evidence="1">Nucleus speckle</location>
    </subcellularLocation>
    <subcellularLocation>
        <location evidence="2">Nucleus</location>
        <location evidence="2">Nucleoplasm</location>
    </subcellularLocation>
</comment>
<dbReference type="InterPro" id="IPR031625">
    <property type="entry name" value="SCNM1_acidic"/>
</dbReference>
<evidence type="ECO:0000256" key="1">
    <source>
        <dbReference type="ARBA" id="ARBA00004324"/>
    </source>
</evidence>
<evidence type="ECO:0000256" key="3">
    <source>
        <dbReference type="ARBA" id="ARBA00020620"/>
    </source>
</evidence>
<dbReference type="AlphaFoldDB" id="A0AAV9BKV7"/>
<evidence type="ECO:0000256" key="6">
    <source>
        <dbReference type="ARBA" id="ARBA00022728"/>
    </source>
</evidence>
<feature type="domain" description="Sodium channel modifier 1 zinc-finger" evidence="12">
    <location>
        <begin position="43"/>
        <end position="69"/>
    </location>
</feature>
<name>A0AAV9BKV7_ACOGR</name>
<keyword evidence="6" id="KW-0747">Spliceosome</keyword>
<dbReference type="EMBL" id="JAUJYN010000002">
    <property type="protein sequence ID" value="KAK1277275.1"/>
    <property type="molecule type" value="Genomic_DNA"/>
</dbReference>
<reference evidence="14" key="1">
    <citation type="journal article" date="2023" name="Nat. Commun.">
        <title>Diploid and tetraploid genomes of Acorus and the evolution of monocots.</title>
        <authorList>
            <person name="Ma L."/>
            <person name="Liu K.W."/>
            <person name="Li Z."/>
            <person name="Hsiao Y.Y."/>
            <person name="Qi Y."/>
            <person name="Fu T."/>
            <person name="Tang G.D."/>
            <person name="Zhang D."/>
            <person name="Sun W.H."/>
            <person name="Liu D.K."/>
            <person name="Li Y."/>
            <person name="Chen G.Z."/>
            <person name="Liu X.D."/>
            <person name="Liao X.Y."/>
            <person name="Jiang Y.T."/>
            <person name="Yu X."/>
            <person name="Hao Y."/>
            <person name="Huang J."/>
            <person name="Zhao X.W."/>
            <person name="Ke S."/>
            <person name="Chen Y.Y."/>
            <person name="Wu W.L."/>
            <person name="Hsu J.L."/>
            <person name="Lin Y.F."/>
            <person name="Huang M.D."/>
            <person name="Li C.Y."/>
            <person name="Huang L."/>
            <person name="Wang Z.W."/>
            <person name="Zhao X."/>
            <person name="Zhong W.Y."/>
            <person name="Peng D.H."/>
            <person name="Ahmad S."/>
            <person name="Lan S."/>
            <person name="Zhang J.S."/>
            <person name="Tsai W.C."/>
            <person name="Van de Peer Y."/>
            <person name="Liu Z.J."/>
        </authorList>
    </citation>
    <scope>NUCLEOTIDE SEQUENCE</scope>
    <source>
        <strain evidence="14">SCP</strain>
    </source>
</reference>
<evidence type="ECO:0000256" key="11">
    <source>
        <dbReference type="SAM" id="MobiDB-lite"/>
    </source>
</evidence>
<evidence type="ECO:0000256" key="7">
    <source>
        <dbReference type="ARBA" id="ARBA00022771"/>
    </source>
</evidence>
<evidence type="ECO:0000259" key="12">
    <source>
        <dbReference type="Pfam" id="PF15803"/>
    </source>
</evidence>
<accession>A0AAV9BKV7</accession>
<evidence type="ECO:0000259" key="13">
    <source>
        <dbReference type="Pfam" id="PF15805"/>
    </source>
</evidence>
<dbReference type="PANTHER" id="PTHR32297:SF1">
    <property type="entry name" value="SODIUM CHANNEL MODIFIER 1"/>
    <property type="match status" value="1"/>
</dbReference>
<proteinExistence type="predicted"/>
<keyword evidence="7" id="KW-0863">Zinc-finger</keyword>
<evidence type="ECO:0000256" key="9">
    <source>
        <dbReference type="ARBA" id="ARBA00023187"/>
    </source>
</evidence>
<dbReference type="PANTHER" id="PTHR32297">
    <property type="entry name" value="SODIUM CHANNEL MODIFIER 1"/>
    <property type="match status" value="1"/>
</dbReference>
<dbReference type="GO" id="GO:0008270">
    <property type="term" value="F:zinc ion binding"/>
    <property type="evidence" value="ECO:0007669"/>
    <property type="project" value="UniProtKB-KW"/>
</dbReference>
<evidence type="ECO:0000256" key="2">
    <source>
        <dbReference type="ARBA" id="ARBA00004642"/>
    </source>
</evidence>
<keyword evidence="8" id="KW-0862">Zinc</keyword>
<dbReference type="InterPro" id="IPR031622">
    <property type="entry name" value="Znf-SCNM1"/>
</dbReference>
<evidence type="ECO:0000256" key="8">
    <source>
        <dbReference type="ARBA" id="ARBA00022833"/>
    </source>
</evidence>
<feature type="compositionally biased region" description="Polar residues" evidence="11">
    <location>
        <begin position="150"/>
        <end position="163"/>
    </location>
</feature>
<dbReference type="GO" id="GO:0005681">
    <property type="term" value="C:spliceosomal complex"/>
    <property type="evidence" value="ECO:0007669"/>
    <property type="project" value="UniProtKB-KW"/>
</dbReference>
<evidence type="ECO:0000256" key="5">
    <source>
        <dbReference type="ARBA" id="ARBA00022723"/>
    </source>
</evidence>
<dbReference type="Proteomes" id="UP001179952">
    <property type="component" value="Unassembled WGS sequence"/>
</dbReference>
<gene>
    <name evidence="14" type="ORF">QJS04_geneDACA018775</name>
</gene>
<dbReference type="Pfam" id="PF15803">
    <property type="entry name" value="zf-SCNM1"/>
    <property type="match status" value="1"/>
</dbReference>
<evidence type="ECO:0000256" key="10">
    <source>
        <dbReference type="ARBA" id="ARBA00023242"/>
    </source>
</evidence>
<sequence length="223" mass="25513">MSAFGGDSWAREAQYRKRRLDDLLIDYAESSSYRKTRSGKCECLVCPNNPLLDSLLMLSMHVKGARHIAAESTLKERELWRQDEINKRIALNDHSASTVKLGPKPLIQQTKKTISNVQSCFDNERFRGGNSPLQNPNHLLSSDQKESPSSHKSASACNSTECQSKSSENNKMLVEWQIELRKRQERELKFTAAGWKRDCNGKWFKDENVEFDSDEEDPNICLT</sequence>
<keyword evidence="4" id="KW-0507">mRNA processing</keyword>
<protein>
    <recommendedName>
        <fullName evidence="3">Sodium channel modifier 1</fullName>
    </recommendedName>
</protein>
<dbReference type="GO" id="GO:0016607">
    <property type="term" value="C:nuclear speck"/>
    <property type="evidence" value="ECO:0007669"/>
    <property type="project" value="UniProtKB-SubCell"/>
</dbReference>
<keyword evidence="5" id="KW-0479">Metal-binding</keyword>
<comment type="caution">
    <text evidence="14">The sequence shown here is derived from an EMBL/GenBank/DDBJ whole genome shotgun (WGS) entry which is preliminary data.</text>
</comment>
<evidence type="ECO:0000313" key="14">
    <source>
        <dbReference type="EMBL" id="KAK1277275.1"/>
    </source>
</evidence>
<dbReference type="InterPro" id="IPR033570">
    <property type="entry name" value="SCNM1"/>
</dbReference>
<feature type="domain" description="Sodium channel modifier 1 acidic C-terminal" evidence="13">
    <location>
        <begin position="181"/>
        <end position="219"/>
    </location>
</feature>
<evidence type="ECO:0000256" key="4">
    <source>
        <dbReference type="ARBA" id="ARBA00022664"/>
    </source>
</evidence>
<keyword evidence="10" id="KW-0539">Nucleus</keyword>
<keyword evidence="15" id="KW-1185">Reference proteome</keyword>
<organism evidence="14 15">
    <name type="scientific">Acorus gramineus</name>
    <name type="common">Dwarf sweet flag</name>
    <dbReference type="NCBI Taxonomy" id="55184"/>
    <lineage>
        <taxon>Eukaryota</taxon>
        <taxon>Viridiplantae</taxon>
        <taxon>Streptophyta</taxon>
        <taxon>Embryophyta</taxon>
        <taxon>Tracheophyta</taxon>
        <taxon>Spermatophyta</taxon>
        <taxon>Magnoliopsida</taxon>
        <taxon>Liliopsida</taxon>
        <taxon>Acoraceae</taxon>
        <taxon>Acorus</taxon>
    </lineage>
</organism>
<evidence type="ECO:0000313" key="15">
    <source>
        <dbReference type="Proteomes" id="UP001179952"/>
    </source>
</evidence>
<dbReference type="GO" id="GO:0006397">
    <property type="term" value="P:mRNA processing"/>
    <property type="evidence" value="ECO:0007669"/>
    <property type="project" value="UniProtKB-KW"/>
</dbReference>